<dbReference type="InterPro" id="IPR002020">
    <property type="entry name" value="Citrate_synthase"/>
</dbReference>
<dbReference type="AlphaFoldDB" id="A0A399F4W4"/>
<dbReference type="UniPathway" id="UPA00223"/>
<organism evidence="8 9">
    <name type="scientific">Meiothermus granaticius NBRC 107808</name>
    <dbReference type="NCBI Taxonomy" id="1227551"/>
    <lineage>
        <taxon>Bacteria</taxon>
        <taxon>Thermotogati</taxon>
        <taxon>Deinococcota</taxon>
        <taxon>Deinococci</taxon>
        <taxon>Thermales</taxon>
        <taxon>Thermaceae</taxon>
        <taxon>Meiothermus</taxon>
    </lineage>
</organism>
<dbReference type="Gene3D" id="1.10.580.10">
    <property type="entry name" value="Citrate Synthase, domain 1"/>
    <property type="match status" value="1"/>
</dbReference>
<feature type="active site" evidence="7">
    <location>
        <position position="317"/>
    </location>
</feature>
<dbReference type="SUPFAM" id="SSF48256">
    <property type="entry name" value="Citrate synthase"/>
    <property type="match status" value="1"/>
</dbReference>
<evidence type="ECO:0000256" key="4">
    <source>
        <dbReference type="ARBA" id="ARBA00022679"/>
    </source>
</evidence>
<gene>
    <name evidence="8" type="primary">gltA_2</name>
    <name evidence="8" type="ORF">Mgrana_03167</name>
</gene>
<feature type="active site" evidence="7">
    <location>
        <position position="263"/>
    </location>
</feature>
<dbReference type="GO" id="GO:0006099">
    <property type="term" value="P:tricarboxylic acid cycle"/>
    <property type="evidence" value="ECO:0007669"/>
    <property type="project" value="UniProtKB-UniPathway"/>
</dbReference>
<dbReference type="GO" id="GO:0005829">
    <property type="term" value="C:cytosol"/>
    <property type="evidence" value="ECO:0007669"/>
    <property type="project" value="TreeGrafter"/>
</dbReference>
<name>A0A399F4W4_9DEIN</name>
<dbReference type="GO" id="GO:0005975">
    <property type="term" value="P:carbohydrate metabolic process"/>
    <property type="evidence" value="ECO:0007669"/>
    <property type="project" value="TreeGrafter"/>
</dbReference>
<reference evidence="8 9" key="1">
    <citation type="submission" date="2018-08" db="EMBL/GenBank/DDBJ databases">
        <title>Meiothermus granaticius genome AF-68 sequencing project.</title>
        <authorList>
            <person name="Da Costa M.S."/>
            <person name="Albuquerque L."/>
            <person name="Raposo P."/>
            <person name="Froufe H.J.C."/>
            <person name="Barroso C.S."/>
            <person name="Egas C."/>
        </authorList>
    </citation>
    <scope>NUCLEOTIDE SEQUENCE [LARGE SCALE GENOMIC DNA]</scope>
    <source>
        <strain evidence="8 9">AF-68</strain>
    </source>
</reference>
<comment type="catalytic activity">
    <reaction evidence="5">
        <text>oxaloacetate + acetyl-CoA + H2O = citrate + CoA + H(+)</text>
        <dbReference type="Rhea" id="RHEA:16845"/>
        <dbReference type="ChEBI" id="CHEBI:15377"/>
        <dbReference type="ChEBI" id="CHEBI:15378"/>
        <dbReference type="ChEBI" id="CHEBI:16452"/>
        <dbReference type="ChEBI" id="CHEBI:16947"/>
        <dbReference type="ChEBI" id="CHEBI:57287"/>
        <dbReference type="ChEBI" id="CHEBI:57288"/>
        <dbReference type="EC" id="2.3.3.16"/>
    </reaction>
</comment>
<comment type="caution">
    <text evidence="8">The sequence shown here is derived from an EMBL/GenBank/DDBJ whole genome shotgun (WGS) entry which is preliminary data.</text>
</comment>
<dbReference type="CDD" id="cd06118">
    <property type="entry name" value="citrate_synt_like_1"/>
    <property type="match status" value="1"/>
</dbReference>
<dbReference type="InterPro" id="IPR011278">
    <property type="entry name" value="2-MeCitrate/Citrate_synth_II"/>
</dbReference>
<comment type="similarity">
    <text evidence="2 6">Belongs to the citrate synthase family.</text>
</comment>
<dbReference type="InterPro" id="IPR016143">
    <property type="entry name" value="Citrate_synth-like_sm_a-sub"/>
</dbReference>
<dbReference type="Gene3D" id="1.10.230.10">
    <property type="entry name" value="Cytochrome P450-Terp, domain 2"/>
    <property type="match status" value="1"/>
</dbReference>
<dbReference type="PIRSF" id="PIRSF001369">
    <property type="entry name" value="Citrate_synth"/>
    <property type="match status" value="1"/>
</dbReference>
<evidence type="ECO:0000256" key="6">
    <source>
        <dbReference type="PIRNR" id="PIRNR001369"/>
    </source>
</evidence>
<dbReference type="OrthoDB" id="9800864at2"/>
<evidence type="ECO:0000256" key="1">
    <source>
        <dbReference type="ARBA" id="ARBA00005163"/>
    </source>
</evidence>
<evidence type="ECO:0000256" key="2">
    <source>
        <dbReference type="ARBA" id="ARBA00010566"/>
    </source>
</evidence>
<keyword evidence="8" id="KW-0012">Acyltransferase</keyword>
<evidence type="ECO:0000313" key="8">
    <source>
        <dbReference type="EMBL" id="RIH90815.1"/>
    </source>
</evidence>
<sequence>MSATTVNIARGLEDVIFTESSLCYIDGDQGKLYYSGYKIQDLAEYSTFEEVSYLLLHGKLPTRAELKAFSAALVAERALPRSLIRNIKAYPKTAHPMSALRTAISELGMLDPHEDEISPEGLYQKSLSLIAKFPTVVAAIKRSREGLSILAPRKGLSHAANFLYMSTGKVPSKEETKLMDVALILQAEHGFNASTFTAIAAYSTQADLYSSIVAAISALKGPRHGGANEAVMKMLAEIGSPERVSSWLAELQAKKGRVMGMGHRVYKAYDPRAGVLNKYAAEVAAKHGHSKEYAILKEVERQAGAIYNPKGIYPNVDFYSGVVYSDLGYGLEFFTPIFAVARISGWTAHILEYTKVDNRLLRPDSLYTGKLDVPYVPITKR</sequence>
<dbReference type="PANTHER" id="PTHR11739:SF4">
    <property type="entry name" value="CITRATE SYNTHASE, PEROXISOMAL"/>
    <property type="match status" value="1"/>
</dbReference>
<evidence type="ECO:0000256" key="3">
    <source>
        <dbReference type="ARBA" id="ARBA00022532"/>
    </source>
</evidence>
<dbReference type="GO" id="GO:0036440">
    <property type="term" value="F:citrate synthase activity"/>
    <property type="evidence" value="ECO:0007669"/>
    <property type="project" value="UniProtKB-EC"/>
</dbReference>
<evidence type="ECO:0000256" key="5">
    <source>
        <dbReference type="ARBA" id="ARBA00049288"/>
    </source>
</evidence>
<keyword evidence="9" id="KW-1185">Reference proteome</keyword>
<dbReference type="PRINTS" id="PR00143">
    <property type="entry name" value="CITRTSNTHASE"/>
</dbReference>
<dbReference type="InterPro" id="IPR024176">
    <property type="entry name" value="Citrate_synthase_bac-typ"/>
</dbReference>
<accession>A0A399F4W4</accession>
<dbReference type="Proteomes" id="UP000266178">
    <property type="component" value="Unassembled WGS sequence"/>
</dbReference>
<dbReference type="InterPro" id="IPR016142">
    <property type="entry name" value="Citrate_synth-like_lrg_a-sub"/>
</dbReference>
<dbReference type="NCBIfam" id="TIGR01800">
    <property type="entry name" value="cit_synth_II"/>
    <property type="match status" value="1"/>
</dbReference>
<dbReference type="InterPro" id="IPR036969">
    <property type="entry name" value="Citrate_synthase_sf"/>
</dbReference>
<keyword evidence="4 6" id="KW-0808">Transferase</keyword>
<evidence type="ECO:0000256" key="7">
    <source>
        <dbReference type="PIRSR" id="PIRSR001369-1"/>
    </source>
</evidence>
<comment type="pathway">
    <text evidence="1">Carbohydrate metabolism; tricarboxylic acid cycle.</text>
</comment>
<evidence type="ECO:0000313" key="9">
    <source>
        <dbReference type="Proteomes" id="UP000266178"/>
    </source>
</evidence>
<keyword evidence="3" id="KW-0816">Tricarboxylic acid cycle</keyword>
<dbReference type="PANTHER" id="PTHR11739">
    <property type="entry name" value="CITRATE SYNTHASE"/>
    <property type="match status" value="1"/>
</dbReference>
<protein>
    <recommendedName>
        <fullName evidence="6">Citrate synthase</fullName>
    </recommendedName>
</protein>
<dbReference type="Pfam" id="PF00285">
    <property type="entry name" value="Citrate_synt"/>
    <property type="match status" value="1"/>
</dbReference>
<dbReference type="EMBL" id="QWLB01000072">
    <property type="protein sequence ID" value="RIH90815.1"/>
    <property type="molecule type" value="Genomic_DNA"/>
</dbReference>
<proteinExistence type="inferred from homology"/>